<reference evidence="11 12" key="1">
    <citation type="submission" date="2019-06" db="EMBL/GenBank/DDBJ databases">
        <authorList>
            <person name="Lee I."/>
            <person name="Jang G.I."/>
            <person name="Hwang C.Y."/>
        </authorList>
    </citation>
    <scope>NUCLEOTIDE SEQUENCE [LARGE SCALE GENOMIC DNA]</scope>
    <source>
        <strain evidence="11 12">PAMC 28131</strain>
    </source>
</reference>
<dbReference type="Gene3D" id="3.60.110.10">
    <property type="entry name" value="Carbon-nitrogen hydrolase"/>
    <property type="match status" value="1"/>
</dbReference>
<keyword evidence="5 9" id="KW-0812">Transmembrane</keyword>
<dbReference type="UniPathway" id="UPA00666"/>
<evidence type="ECO:0000256" key="2">
    <source>
        <dbReference type="ARBA" id="ARBA00010065"/>
    </source>
</evidence>
<keyword evidence="11" id="KW-0449">Lipoprotein</keyword>
<name>A0A501XJQ3_9SPHN</name>
<evidence type="ECO:0000313" key="12">
    <source>
        <dbReference type="Proteomes" id="UP000319897"/>
    </source>
</evidence>
<feature type="transmembrane region" description="Helical" evidence="9">
    <location>
        <begin position="98"/>
        <end position="122"/>
    </location>
</feature>
<keyword evidence="7 9" id="KW-0472">Membrane</keyword>
<sequence length="520" mass="54230">MRAHMSAQHPFVVRLAALPWLPAFLLAVAAGAVAALGFEPVGSIAGPVAGAALLLVLLAAQPRGRAFGLGLGFGFGQFLLGLTWIATAFTFQAAMPVWMGWVAVAGLSLFLALYPGLAAWLARRFADRLVPLTLLFAGAFTLGEIARGLLFSGFAWNPLGAGWLQLPGVAQLASLVGANGLSALAVLAGGSLAALLAARGERGRLGLVLLFPLLLLIGLGVPKIQKPLASPTETKALLVQTGVGIADKHQEGGLARNVEAALARTRLALASGLKPDLVIWPEATVEFPLEEMPDLRRELVAGFPAGAKLLTGGVAIWRDAGGTITAAANSAYLLDSTGEILARYDKSHLVPGGEYLPLRAIAEPLGLARLVPGSLDFKPGDGPVTWRFPPLPAIAPNICYEIIFPAAIVNRADRPEMIVTISNDAWFGPSGPPQHHAQARLRAIEEGLPVLRATPTGITGLIDPRGGLVETLPRGVAAHAVVAVPAPLPPTPFARLGLLSPALFALFLLASGFFLNRRKT</sequence>
<evidence type="ECO:0000256" key="1">
    <source>
        <dbReference type="ARBA" id="ARBA00004651"/>
    </source>
</evidence>
<dbReference type="SUPFAM" id="SSF56317">
    <property type="entry name" value="Carbon-nitrogen hydrolase"/>
    <property type="match status" value="1"/>
</dbReference>
<dbReference type="HAMAP" id="MF_01148">
    <property type="entry name" value="Lnt"/>
    <property type="match status" value="1"/>
</dbReference>
<dbReference type="InterPro" id="IPR004563">
    <property type="entry name" value="Apolipo_AcylTrfase"/>
</dbReference>
<organism evidence="11 12">
    <name type="scientific">Sandaracinobacter neustonicus</name>
    <dbReference type="NCBI Taxonomy" id="1715348"/>
    <lineage>
        <taxon>Bacteria</taxon>
        <taxon>Pseudomonadati</taxon>
        <taxon>Pseudomonadota</taxon>
        <taxon>Alphaproteobacteria</taxon>
        <taxon>Sphingomonadales</taxon>
        <taxon>Sphingosinicellaceae</taxon>
        <taxon>Sandaracinobacter</taxon>
    </lineage>
</organism>
<evidence type="ECO:0000256" key="8">
    <source>
        <dbReference type="ARBA" id="ARBA00023315"/>
    </source>
</evidence>
<dbReference type="Pfam" id="PF00795">
    <property type="entry name" value="CN_hydrolase"/>
    <property type="match status" value="1"/>
</dbReference>
<evidence type="ECO:0000256" key="7">
    <source>
        <dbReference type="ARBA" id="ARBA00023136"/>
    </source>
</evidence>
<dbReference type="Pfam" id="PF20154">
    <property type="entry name" value="LNT_N"/>
    <property type="match status" value="1"/>
</dbReference>
<dbReference type="InterPro" id="IPR003010">
    <property type="entry name" value="C-N_Hydrolase"/>
</dbReference>
<keyword evidence="3 9" id="KW-1003">Cell membrane</keyword>
<protein>
    <recommendedName>
        <fullName evidence="9">Apolipoprotein N-acyltransferase</fullName>
        <shortName evidence="9">ALP N-acyltransferase</shortName>
        <ecNumber evidence="9">2.3.1.269</ecNumber>
    </recommendedName>
</protein>
<feature type="domain" description="CN hydrolase" evidence="10">
    <location>
        <begin position="239"/>
        <end position="490"/>
    </location>
</feature>
<comment type="subcellular location">
    <subcellularLocation>
        <location evidence="1 9">Cell membrane</location>
        <topology evidence="1 9">Multi-pass membrane protein</topology>
    </subcellularLocation>
</comment>
<dbReference type="AlphaFoldDB" id="A0A501XJQ3"/>
<comment type="function">
    <text evidence="9">Catalyzes the phospholipid dependent N-acylation of the N-terminal cysteine of apolipoprotein, the last step in lipoprotein maturation.</text>
</comment>
<dbReference type="PANTHER" id="PTHR38686:SF1">
    <property type="entry name" value="APOLIPOPROTEIN N-ACYLTRANSFERASE"/>
    <property type="match status" value="1"/>
</dbReference>
<keyword evidence="6 9" id="KW-1133">Transmembrane helix</keyword>
<evidence type="ECO:0000256" key="4">
    <source>
        <dbReference type="ARBA" id="ARBA00022679"/>
    </source>
</evidence>
<comment type="pathway">
    <text evidence="9">Protein modification; lipoprotein biosynthesis (N-acyl transfer).</text>
</comment>
<keyword evidence="4 9" id="KW-0808">Transferase</keyword>
<dbReference type="InterPro" id="IPR036526">
    <property type="entry name" value="C-N_Hydrolase_sf"/>
</dbReference>
<dbReference type="Proteomes" id="UP000319897">
    <property type="component" value="Unassembled WGS sequence"/>
</dbReference>
<dbReference type="EMBL" id="VFSU01000026">
    <property type="protein sequence ID" value="TPE60533.1"/>
    <property type="molecule type" value="Genomic_DNA"/>
</dbReference>
<feature type="transmembrane region" description="Helical" evidence="9">
    <location>
        <begin position="67"/>
        <end position="86"/>
    </location>
</feature>
<evidence type="ECO:0000256" key="5">
    <source>
        <dbReference type="ARBA" id="ARBA00022692"/>
    </source>
</evidence>
<evidence type="ECO:0000259" key="10">
    <source>
        <dbReference type="PROSITE" id="PS50263"/>
    </source>
</evidence>
<dbReference type="PROSITE" id="PS50263">
    <property type="entry name" value="CN_HYDROLASE"/>
    <property type="match status" value="1"/>
</dbReference>
<gene>
    <name evidence="9 11" type="primary">lnt</name>
    <name evidence="11" type="ORF">FJQ54_11065</name>
</gene>
<comment type="similarity">
    <text evidence="2 9">Belongs to the CN hydrolase family. Apolipoprotein N-acyltransferase subfamily.</text>
</comment>
<dbReference type="NCBIfam" id="TIGR00546">
    <property type="entry name" value="lnt"/>
    <property type="match status" value="1"/>
</dbReference>
<accession>A0A501XJQ3</accession>
<dbReference type="GO" id="GO:0005886">
    <property type="term" value="C:plasma membrane"/>
    <property type="evidence" value="ECO:0007669"/>
    <property type="project" value="UniProtKB-SubCell"/>
</dbReference>
<proteinExistence type="inferred from homology"/>
<evidence type="ECO:0000256" key="6">
    <source>
        <dbReference type="ARBA" id="ARBA00022989"/>
    </source>
</evidence>
<dbReference type="EC" id="2.3.1.269" evidence="9"/>
<feature type="transmembrane region" description="Helical" evidence="9">
    <location>
        <begin position="493"/>
        <end position="515"/>
    </location>
</feature>
<evidence type="ECO:0000256" key="3">
    <source>
        <dbReference type="ARBA" id="ARBA00022475"/>
    </source>
</evidence>
<dbReference type="CDD" id="cd07571">
    <property type="entry name" value="ALP_N-acyl_transferase"/>
    <property type="match status" value="1"/>
</dbReference>
<feature type="transmembrane region" description="Helical" evidence="9">
    <location>
        <begin position="176"/>
        <end position="198"/>
    </location>
</feature>
<dbReference type="PANTHER" id="PTHR38686">
    <property type="entry name" value="APOLIPOPROTEIN N-ACYLTRANSFERASE"/>
    <property type="match status" value="1"/>
</dbReference>
<comment type="catalytic activity">
    <reaction evidence="9">
        <text>N-terminal S-1,2-diacyl-sn-glyceryl-L-cysteinyl-[lipoprotein] + a glycerophospholipid = N-acyl-S-1,2-diacyl-sn-glyceryl-L-cysteinyl-[lipoprotein] + a 2-acyl-sn-glycero-3-phospholipid + H(+)</text>
        <dbReference type="Rhea" id="RHEA:48228"/>
        <dbReference type="Rhea" id="RHEA-COMP:14681"/>
        <dbReference type="Rhea" id="RHEA-COMP:14684"/>
        <dbReference type="ChEBI" id="CHEBI:15378"/>
        <dbReference type="ChEBI" id="CHEBI:136912"/>
        <dbReference type="ChEBI" id="CHEBI:140656"/>
        <dbReference type="ChEBI" id="CHEBI:140657"/>
        <dbReference type="ChEBI" id="CHEBI:140660"/>
        <dbReference type="EC" id="2.3.1.269"/>
    </reaction>
</comment>
<evidence type="ECO:0000256" key="9">
    <source>
        <dbReference type="HAMAP-Rule" id="MF_01148"/>
    </source>
</evidence>
<keyword evidence="8 9" id="KW-0012">Acyltransferase</keyword>
<feature type="transmembrane region" description="Helical" evidence="9">
    <location>
        <begin position="41"/>
        <end position="60"/>
    </location>
</feature>
<dbReference type="GO" id="GO:0042158">
    <property type="term" value="P:lipoprotein biosynthetic process"/>
    <property type="evidence" value="ECO:0007669"/>
    <property type="project" value="UniProtKB-UniRule"/>
</dbReference>
<keyword evidence="12" id="KW-1185">Reference proteome</keyword>
<dbReference type="OrthoDB" id="9804277at2"/>
<dbReference type="GO" id="GO:0016410">
    <property type="term" value="F:N-acyltransferase activity"/>
    <property type="evidence" value="ECO:0007669"/>
    <property type="project" value="UniProtKB-UniRule"/>
</dbReference>
<dbReference type="InterPro" id="IPR045378">
    <property type="entry name" value="LNT_N"/>
</dbReference>
<evidence type="ECO:0000313" key="11">
    <source>
        <dbReference type="EMBL" id="TPE60533.1"/>
    </source>
</evidence>
<feature type="transmembrane region" description="Helical" evidence="9">
    <location>
        <begin position="134"/>
        <end position="156"/>
    </location>
</feature>
<comment type="caution">
    <text evidence="11">The sequence shown here is derived from an EMBL/GenBank/DDBJ whole genome shotgun (WGS) entry which is preliminary data.</text>
</comment>
<feature type="transmembrane region" description="Helical" evidence="9">
    <location>
        <begin position="205"/>
        <end position="222"/>
    </location>
</feature>